<dbReference type="PROSITE" id="PS50048">
    <property type="entry name" value="ZN2_CY6_FUNGAL_2"/>
    <property type="match status" value="1"/>
</dbReference>
<proteinExistence type="predicted"/>
<dbReference type="InterPro" id="IPR036864">
    <property type="entry name" value="Zn2-C6_fun-type_DNA-bd_sf"/>
</dbReference>
<sequence>MSCFPHSSIRPARRVLAAMMHPDVNAAAGVNARGKLKQRRSRKACQHCHTRKIRCNVLENGTPCANCVDAGTTCIIRRRKNQSFPVWSNGNAHQRQHHQQQQQHHHQQQPQQQQEGQQPQPQVQHSQRSLAPNGISSENNGFANGVESQSQSSTPPLSADGCNLWPDLGNELNAWEQNSVVDASSASCDFSHLTDLDDIFTFTGNTFPTTLPHFQSDFGWNPTYAQQNHLSPPPVLPGPGINENGNLPLRPPSSLTTSVHIPGLNPRDHEYLRGEGCFDLPPAQVLKQMMRMYFRMNHPNLPVIAEDQFWALWNGDEFRVGEFSFLLLRAMIFAATCYTELETLLSIGFVSKREARNTYYRHAKLLFDFSIERDAVCSAQACLLLSYNSPKYNILRLNTYWVTNAMRFARIARANSYHRARDPVKSKLLKRLWWGVIFRDRILSLGLRRSVQFELDPSWAEGEKHTLTAEDFQSELGNSQVHDPETQLRIFEVIAATCRLMRCISHANRIMYTHEHLDDRLEAVSKSVPGTIADIKRCLESLRQWHDQSIRLFPFPISLDDAHETICVYANLMFSYHVSAVFGLNTYLILLREVFPSARSLFSLEESKEALEAANNDVSRRTQELVQVRLVKFLPISASAILALPLVLQAINVAAARGSGMEAVEIRRLDVFTRTLKSQQQSFDGSDFCSDVLANIVAYAQDDTKLVSSMTSWRDGTGKDVNSNAVNGGNLQASAQGGQNKIKLDWGNLVYKRPRLFLRLVLYLDQAFSRGGPPQDEDFPPELQRASV</sequence>
<dbReference type="EMBL" id="CAVMBE010000018">
    <property type="protein sequence ID" value="CAK3973633.1"/>
    <property type="molecule type" value="Genomic_DNA"/>
</dbReference>
<feature type="region of interest" description="Disordered" evidence="3">
    <location>
        <begin position="227"/>
        <end position="249"/>
    </location>
</feature>
<keyword evidence="2" id="KW-0539">Nucleus</keyword>
<dbReference type="InterPro" id="IPR052761">
    <property type="entry name" value="Fungal_Detox/Toxin_TFs"/>
</dbReference>
<dbReference type="SMART" id="SM00066">
    <property type="entry name" value="GAL4"/>
    <property type="match status" value="1"/>
</dbReference>
<dbReference type="GO" id="GO:0000981">
    <property type="term" value="F:DNA-binding transcription factor activity, RNA polymerase II-specific"/>
    <property type="evidence" value="ECO:0007669"/>
    <property type="project" value="InterPro"/>
</dbReference>
<dbReference type="Proteomes" id="UP001296104">
    <property type="component" value="Unassembled WGS sequence"/>
</dbReference>
<keyword evidence="1" id="KW-0479">Metal-binding</keyword>
<organism evidence="5 6">
    <name type="scientific">Lecanosticta acicola</name>
    <dbReference type="NCBI Taxonomy" id="111012"/>
    <lineage>
        <taxon>Eukaryota</taxon>
        <taxon>Fungi</taxon>
        <taxon>Dikarya</taxon>
        <taxon>Ascomycota</taxon>
        <taxon>Pezizomycotina</taxon>
        <taxon>Dothideomycetes</taxon>
        <taxon>Dothideomycetidae</taxon>
        <taxon>Mycosphaerellales</taxon>
        <taxon>Mycosphaerellaceae</taxon>
        <taxon>Lecanosticta</taxon>
    </lineage>
</organism>
<evidence type="ECO:0000313" key="5">
    <source>
        <dbReference type="EMBL" id="CAK3973633.1"/>
    </source>
</evidence>
<dbReference type="InterPro" id="IPR001138">
    <property type="entry name" value="Zn2Cys6_DnaBD"/>
</dbReference>
<dbReference type="GO" id="GO:0008270">
    <property type="term" value="F:zinc ion binding"/>
    <property type="evidence" value="ECO:0007669"/>
    <property type="project" value="InterPro"/>
</dbReference>
<dbReference type="PROSITE" id="PS00463">
    <property type="entry name" value="ZN2_CY6_FUNGAL_1"/>
    <property type="match status" value="1"/>
</dbReference>
<dbReference type="SUPFAM" id="SSF57701">
    <property type="entry name" value="Zn2/Cys6 DNA-binding domain"/>
    <property type="match status" value="1"/>
</dbReference>
<dbReference type="CDD" id="cd00067">
    <property type="entry name" value="GAL4"/>
    <property type="match status" value="1"/>
</dbReference>
<dbReference type="InterPro" id="IPR007219">
    <property type="entry name" value="XnlR_reg_dom"/>
</dbReference>
<evidence type="ECO:0000256" key="3">
    <source>
        <dbReference type="SAM" id="MobiDB-lite"/>
    </source>
</evidence>
<keyword evidence="6" id="KW-1185">Reference proteome</keyword>
<dbReference type="AlphaFoldDB" id="A0AAI9EA13"/>
<comment type="caution">
    <text evidence="5">The sequence shown here is derived from an EMBL/GenBank/DDBJ whole genome shotgun (WGS) entry which is preliminary data.</text>
</comment>
<dbReference type="PANTHER" id="PTHR47425">
    <property type="entry name" value="FARB-RELATED"/>
    <property type="match status" value="1"/>
</dbReference>
<dbReference type="CDD" id="cd12148">
    <property type="entry name" value="fungal_TF_MHR"/>
    <property type="match status" value="1"/>
</dbReference>
<accession>A0AAI9EA13</accession>
<evidence type="ECO:0000256" key="2">
    <source>
        <dbReference type="ARBA" id="ARBA00023242"/>
    </source>
</evidence>
<evidence type="ECO:0000259" key="4">
    <source>
        <dbReference type="PROSITE" id="PS50048"/>
    </source>
</evidence>
<reference evidence="5" key="1">
    <citation type="submission" date="2023-11" db="EMBL/GenBank/DDBJ databases">
        <authorList>
            <person name="Alioto T."/>
            <person name="Alioto T."/>
            <person name="Gomez Garrido J."/>
        </authorList>
    </citation>
    <scope>NUCLEOTIDE SEQUENCE</scope>
</reference>
<dbReference type="Gene3D" id="4.10.240.10">
    <property type="entry name" value="Zn(2)-C6 fungal-type DNA-binding domain"/>
    <property type="match status" value="1"/>
</dbReference>
<dbReference type="Pfam" id="PF04082">
    <property type="entry name" value="Fungal_trans"/>
    <property type="match status" value="1"/>
</dbReference>
<evidence type="ECO:0000256" key="1">
    <source>
        <dbReference type="ARBA" id="ARBA00022723"/>
    </source>
</evidence>
<feature type="domain" description="Zn(2)-C6 fungal-type" evidence="4">
    <location>
        <begin position="44"/>
        <end position="76"/>
    </location>
</feature>
<feature type="compositionally biased region" description="Low complexity" evidence="3">
    <location>
        <begin position="108"/>
        <end position="127"/>
    </location>
</feature>
<dbReference type="GO" id="GO:0006351">
    <property type="term" value="P:DNA-templated transcription"/>
    <property type="evidence" value="ECO:0007669"/>
    <property type="project" value="InterPro"/>
</dbReference>
<protein>
    <submittedName>
        <fullName evidence="5">Cutinase transcription factor 1 beta</fullName>
    </submittedName>
</protein>
<dbReference type="GO" id="GO:0003677">
    <property type="term" value="F:DNA binding"/>
    <property type="evidence" value="ECO:0007669"/>
    <property type="project" value="InterPro"/>
</dbReference>
<dbReference type="PANTHER" id="PTHR47425:SF2">
    <property type="entry name" value="FARB-RELATED"/>
    <property type="match status" value="1"/>
</dbReference>
<name>A0AAI9EA13_9PEZI</name>
<feature type="compositionally biased region" description="Basic residues" evidence="3">
    <location>
        <begin position="94"/>
        <end position="107"/>
    </location>
</feature>
<gene>
    <name evidence="5" type="ORF">LECACI_7A003638</name>
</gene>
<feature type="compositionally biased region" description="Polar residues" evidence="3">
    <location>
        <begin position="128"/>
        <end position="156"/>
    </location>
</feature>
<dbReference type="Pfam" id="PF00172">
    <property type="entry name" value="Zn_clus"/>
    <property type="match status" value="1"/>
</dbReference>
<feature type="region of interest" description="Disordered" evidence="3">
    <location>
        <begin position="85"/>
        <end position="164"/>
    </location>
</feature>
<evidence type="ECO:0000313" key="6">
    <source>
        <dbReference type="Proteomes" id="UP001296104"/>
    </source>
</evidence>